<dbReference type="GO" id="GO:0046872">
    <property type="term" value="F:metal ion binding"/>
    <property type="evidence" value="ECO:0007669"/>
    <property type="project" value="UniProtKB-KW"/>
</dbReference>
<dbReference type="EMBL" id="BDGG01000004">
    <property type="protein sequence ID" value="GAU98547.1"/>
    <property type="molecule type" value="Genomic_DNA"/>
</dbReference>
<dbReference type="Proteomes" id="UP000186922">
    <property type="component" value="Unassembled WGS sequence"/>
</dbReference>
<dbReference type="InterPro" id="IPR019791">
    <property type="entry name" value="Haem_peroxidase_animal"/>
</dbReference>
<evidence type="ECO:0000256" key="4">
    <source>
        <dbReference type="ARBA" id="ARBA00023180"/>
    </source>
</evidence>
<keyword evidence="5" id="KW-0349">Heme</keyword>
<evidence type="ECO:0008006" key="8">
    <source>
        <dbReference type="Google" id="ProtNLM"/>
    </source>
</evidence>
<dbReference type="InterPro" id="IPR010255">
    <property type="entry name" value="Haem_peroxidase_sf"/>
</dbReference>
<dbReference type="PRINTS" id="PR00457">
    <property type="entry name" value="ANPEROXIDASE"/>
</dbReference>
<keyword evidence="3" id="KW-0575">Peroxidase</keyword>
<keyword evidence="4" id="KW-0325">Glycoprotein</keyword>
<keyword evidence="2" id="KW-0964">Secreted</keyword>
<dbReference type="Gene3D" id="1.10.640.10">
    <property type="entry name" value="Haem peroxidase domain superfamily, animal type"/>
    <property type="match status" value="1"/>
</dbReference>
<name>A0A1D1VFK4_RAMVA</name>
<dbReference type="GO" id="GO:0005576">
    <property type="term" value="C:extracellular region"/>
    <property type="evidence" value="ECO:0007669"/>
    <property type="project" value="UniProtKB-SubCell"/>
</dbReference>
<gene>
    <name evidence="6" type="primary">RvY_09677</name>
    <name evidence="6" type="synonym">RvY_09677.2</name>
    <name evidence="6" type="ORF">RvY_09677-2</name>
</gene>
<dbReference type="SUPFAM" id="SSF48113">
    <property type="entry name" value="Heme-dependent peroxidases"/>
    <property type="match status" value="1"/>
</dbReference>
<comment type="subcellular location">
    <subcellularLocation>
        <location evidence="1">Secreted</location>
    </subcellularLocation>
</comment>
<dbReference type="GO" id="GO:0006979">
    <property type="term" value="P:response to oxidative stress"/>
    <property type="evidence" value="ECO:0007669"/>
    <property type="project" value="InterPro"/>
</dbReference>
<organism evidence="6 7">
    <name type="scientific">Ramazzottius varieornatus</name>
    <name type="common">Water bear</name>
    <name type="synonym">Tardigrade</name>
    <dbReference type="NCBI Taxonomy" id="947166"/>
    <lineage>
        <taxon>Eukaryota</taxon>
        <taxon>Metazoa</taxon>
        <taxon>Ecdysozoa</taxon>
        <taxon>Tardigrada</taxon>
        <taxon>Eutardigrada</taxon>
        <taxon>Parachela</taxon>
        <taxon>Hypsibioidea</taxon>
        <taxon>Ramazzottiidae</taxon>
        <taxon>Ramazzottius</taxon>
    </lineage>
</organism>
<keyword evidence="5" id="KW-0479">Metal-binding</keyword>
<evidence type="ECO:0000256" key="2">
    <source>
        <dbReference type="ARBA" id="ARBA00022525"/>
    </source>
</evidence>
<dbReference type="AlphaFoldDB" id="A0A1D1VFK4"/>
<dbReference type="Pfam" id="PF03098">
    <property type="entry name" value="An_peroxidase"/>
    <property type="match status" value="2"/>
</dbReference>
<sequence>MAFRNIDTGIHNLQHKQIFKQVLPNFPNGASCPFGRERDTSCFLAGDERVNQQPVIAAIHMIFSRFHNLVAGELSAGNPRMSDEMVFQEARKVVIAAYQIIVYQEFLPGLLGPSVLDSELYRDAGLQLNDFEHFDHYEPETDPHVLNEFVAAGFRLHTLVSDIIPRLKSVIGLAEATALSSQYNNHSLLYEDGSADVIINGLLEEPALAFDPQISVELQGRLFRGQELPVGLDLLAISVQRGRDHGLGTYNDVREACGYGRARTFEGLGDFIPEKNIFLLRSLYRSVEDIVSGSLSRHGSELKILTLITCSQDLIVGGLLEDTVREDASVGSTFACLIATEFRTKRFSDRFWHERSHQFSQSQLNYLRRIKMSQIVCLTTGIRHVAAQSFLVVSDNNPLVPCSSAKEFNLEEFFTIPGL</sequence>
<dbReference type="STRING" id="947166.A0A1D1VFK4"/>
<protein>
    <recommendedName>
        <fullName evidence="8">Peroxidase</fullName>
    </recommendedName>
</protein>
<reference evidence="6 7" key="1">
    <citation type="journal article" date="2016" name="Nat. Commun.">
        <title>Extremotolerant tardigrade genome and improved radiotolerance of human cultured cells by tardigrade-unique protein.</title>
        <authorList>
            <person name="Hashimoto T."/>
            <person name="Horikawa D.D."/>
            <person name="Saito Y."/>
            <person name="Kuwahara H."/>
            <person name="Kozuka-Hata H."/>
            <person name="Shin-I T."/>
            <person name="Minakuchi Y."/>
            <person name="Ohishi K."/>
            <person name="Motoyama A."/>
            <person name="Aizu T."/>
            <person name="Enomoto A."/>
            <person name="Kondo K."/>
            <person name="Tanaka S."/>
            <person name="Hara Y."/>
            <person name="Koshikawa S."/>
            <person name="Sagara H."/>
            <person name="Miura T."/>
            <person name="Yokobori S."/>
            <person name="Miyagawa K."/>
            <person name="Suzuki Y."/>
            <person name="Kubo T."/>
            <person name="Oyama M."/>
            <person name="Kohara Y."/>
            <person name="Fujiyama A."/>
            <person name="Arakawa K."/>
            <person name="Katayama T."/>
            <person name="Toyoda A."/>
            <person name="Kunieda T."/>
        </authorList>
    </citation>
    <scope>NUCLEOTIDE SEQUENCE [LARGE SCALE GENOMIC DNA]</scope>
    <source>
        <strain evidence="6 7">YOKOZUNA-1</strain>
    </source>
</reference>
<evidence type="ECO:0000256" key="5">
    <source>
        <dbReference type="PIRSR" id="PIRSR619791-2"/>
    </source>
</evidence>
<keyword evidence="3" id="KW-0560">Oxidoreductase</keyword>
<evidence type="ECO:0000256" key="3">
    <source>
        <dbReference type="ARBA" id="ARBA00022559"/>
    </source>
</evidence>
<evidence type="ECO:0000313" key="6">
    <source>
        <dbReference type="EMBL" id="GAU98547.1"/>
    </source>
</evidence>
<proteinExistence type="predicted"/>
<keyword evidence="7" id="KW-1185">Reference proteome</keyword>
<dbReference type="GO" id="GO:0004601">
    <property type="term" value="F:peroxidase activity"/>
    <property type="evidence" value="ECO:0007669"/>
    <property type="project" value="UniProtKB-KW"/>
</dbReference>
<feature type="binding site" description="axial binding residue" evidence="5">
    <location>
        <position position="157"/>
    </location>
    <ligand>
        <name>heme b</name>
        <dbReference type="ChEBI" id="CHEBI:60344"/>
    </ligand>
    <ligandPart>
        <name>Fe</name>
        <dbReference type="ChEBI" id="CHEBI:18248"/>
    </ligandPart>
</feature>
<dbReference type="PANTHER" id="PTHR11475:SF4">
    <property type="entry name" value="CHORION PEROXIDASE"/>
    <property type="match status" value="1"/>
</dbReference>
<dbReference type="GO" id="GO:0020037">
    <property type="term" value="F:heme binding"/>
    <property type="evidence" value="ECO:0007669"/>
    <property type="project" value="InterPro"/>
</dbReference>
<dbReference type="PROSITE" id="PS50292">
    <property type="entry name" value="PEROXIDASE_3"/>
    <property type="match status" value="1"/>
</dbReference>
<dbReference type="OrthoDB" id="823504at2759"/>
<accession>A0A1D1VFK4</accession>
<dbReference type="PANTHER" id="PTHR11475">
    <property type="entry name" value="OXIDASE/PEROXIDASE"/>
    <property type="match status" value="1"/>
</dbReference>
<dbReference type="InterPro" id="IPR037120">
    <property type="entry name" value="Haem_peroxidase_sf_animal"/>
</dbReference>
<evidence type="ECO:0000256" key="1">
    <source>
        <dbReference type="ARBA" id="ARBA00004613"/>
    </source>
</evidence>
<evidence type="ECO:0000313" key="7">
    <source>
        <dbReference type="Proteomes" id="UP000186922"/>
    </source>
</evidence>
<comment type="caution">
    <text evidence="6">The sequence shown here is derived from an EMBL/GenBank/DDBJ whole genome shotgun (WGS) entry which is preliminary data.</text>
</comment>
<keyword evidence="5" id="KW-0408">Iron</keyword>